<keyword evidence="2 3" id="KW-0479">Metal-binding</keyword>
<dbReference type="SUPFAM" id="SSF109854">
    <property type="entry name" value="DinB/YfiT-like putative metalloenzymes"/>
    <property type="match status" value="1"/>
</dbReference>
<evidence type="ECO:0000256" key="3">
    <source>
        <dbReference type="PIRSR" id="PIRSR607837-1"/>
    </source>
</evidence>
<protein>
    <submittedName>
        <fullName evidence="4">Damage-inducible protein DinB</fullName>
    </submittedName>
</protein>
<accession>A0A2M9YHN8</accession>
<dbReference type="InterPro" id="IPR007837">
    <property type="entry name" value="DinB"/>
</dbReference>
<dbReference type="Pfam" id="PF05163">
    <property type="entry name" value="DinB"/>
    <property type="match status" value="1"/>
</dbReference>
<gene>
    <name evidence="4" type="ORF">CH362_04660</name>
</gene>
<feature type="binding site" evidence="3">
    <location>
        <position position="50"/>
    </location>
    <ligand>
        <name>a divalent metal cation</name>
        <dbReference type="ChEBI" id="CHEBI:60240"/>
    </ligand>
</feature>
<organism evidence="4 5">
    <name type="scientific">Leptospira saintgironsiae</name>
    <dbReference type="NCBI Taxonomy" id="2023183"/>
    <lineage>
        <taxon>Bacteria</taxon>
        <taxon>Pseudomonadati</taxon>
        <taxon>Spirochaetota</taxon>
        <taxon>Spirochaetia</taxon>
        <taxon>Leptospirales</taxon>
        <taxon>Leptospiraceae</taxon>
        <taxon>Leptospira</taxon>
    </lineage>
</organism>
<feature type="binding site" evidence="3">
    <location>
        <position position="135"/>
    </location>
    <ligand>
        <name>a divalent metal cation</name>
        <dbReference type="ChEBI" id="CHEBI:60240"/>
    </ligand>
</feature>
<evidence type="ECO:0000313" key="5">
    <source>
        <dbReference type="Proteomes" id="UP000231926"/>
    </source>
</evidence>
<dbReference type="Gene3D" id="1.20.120.450">
    <property type="entry name" value="dinb family like domain"/>
    <property type="match status" value="1"/>
</dbReference>
<keyword evidence="5" id="KW-1185">Reference proteome</keyword>
<dbReference type="Proteomes" id="UP000231926">
    <property type="component" value="Unassembled WGS sequence"/>
</dbReference>
<reference evidence="4 5" key="1">
    <citation type="submission" date="2017-07" db="EMBL/GenBank/DDBJ databases">
        <title>Leptospira spp. isolated from tropical soils.</title>
        <authorList>
            <person name="Thibeaux R."/>
            <person name="Iraola G."/>
            <person name="Ferres I."/>
            <person name="Bierque E."/>
            <person name="Girault D."/>
            <person name="Soupe-Gilbert M.-E."/>
            <person name="Picardeau M."/>
            <person name="Goarant C."/>
        </authorList>
    </citation>
    <scope>NUCLEOTIDE SEQUENCE [LARGE SCALE GENOMIC DNA]</scope>
    <source>
        <strain evidence="4 5">FH4-C-A2</strain>
    </source>
</reference>
<evidence type="ECO:0000313" key="4">
    <source>
        <dbReference type="EMBL" id="PJZ51051.1"/>
    </source>
</evidence>
<dbReference type="InterPro" id="IPR034660">
    <property type="entry name" value="DinB/YfiT-like"/>
</dbReference>
<dbReference type="PANTHER" id="PTHR37302">
    <property type="entry name" value="SLR1116 PROTEIN"/>
    <property type="match status" value="1"/>
</dbReference>
<dbReference type="PANTHER" id="PTHR37302:SF1">
    <property type="entry name" value="PROTEIN DINB"/>
    <property type="match status" value="1"/>
</dbReference>
<evidence type="ECO:0000256" key="2">
    <source>
        <dbReference type="ARBA" id="ARBA00022723"/>
    </source>
</evidence>
<feature type="binding site" evidence="3">
    <location>
        <position position="139"/>
    </location>
    <ligand>
        <name>a divalent metal cation</name>
        <dbReference type="ChEBI" id="CHEBI:60240"/>
    </ligand>
</feature>
<dbReference type="OrthoDB" id="119432at2"/>
<dbReference type="AlphaFoldDB" id="A0A2M9YHN8"/>
<dbReference type="EMBL" id="NPDR01000001">
    <property type="protein sequence ID" value="PJZ51051.1"/>
    <property type="molecule type" value="Genomic_DNA"/>
</dbReference>
<sequence length="169" mass="20229">MIDPEYCVALAEYNSWQNESLLNVSEKLRSGELEEDKKLFFGSMAKTWNHIIMMDLSWLDRFHSRPIQKLDFHEMQFSNLSELKKLRTELDSTISEWVKTITSEWLTQDLKFYSYMYKKEITLPIWLLITHFFNHQTHHRSQISTALLQSGLDYGVTDIPWNPFYPKSR</sequence>
<evidence type="ECO:0000256" key="1">
    <source>
        <dbReference type="ARBA" id="ARBA00008635"/>
    </source>
</evidence>
<dbReference type="GO" id="GO:0046872">
    <property type="term" value="F:metal ion binding"/>
    <property type="evidence" value="ECO:0007669"/>
    <property type="project" value="UniProtKB-KW"/>
</dbReference>
<name>A0A2M9YHN8_9LEPT</name>
<dbReference type="RefSeq" id="WP_100709142.1">
    <property type="nucleotide sequence ID" value="NZ_NPDR01000001.1"/>
</dbReference>
<proteinExistence type="inferred from homology"/>
<comment type="caution">
    <text evidence="4">The sequence shown here is derived from an EMBL/GenBank/DDBJ whole genome shotgun (WGS) entry which is preliminary data.</text>
</comment>
<comment type="similarity">
    <text evidence="1">Belongs to the DinB family.</text>
</comment>